<dbReference type="EMBL" id="DS547091">
    <property type="protein sequence ID" value="EDR15843.1"/>
    <property type="molecule type" value="Genomic_DNA"/>
</dbReference>
<dbReference type="Proteomes" id="UP000001194">
    <property type="component" value="Unassembled WGS sequence"/>
</dbReference>
<proteinExistence type="inferred from homology"/>
<dbReference type="InParanoid" id="B0CRM5"/>
<keyword evidence="3" id="KW-1185">Reference proteome</keyword>
<gene>
    <name evidence="2" type="ORF">LACBIDRAFT_228921</name>
</gene>
<dbReference type="OrthoDB" id="309640at2759"/>
<dbReference type="Gene3D" id="3.30.1330.40">
    <property type="entry name" value="RutC-like"/>
    <property type="match status" value="1"/>
</dbReference>
<dbReference type="CDD" id="cd00448">
    <property type="entry name" value="YjgF_YER057c_UK114_family"/>
    <property type="match status" value="1"/>
</dbReference>
<dbReference type="KEGG" id="lbc:LACBIDRAFT_228921"/>
<accession>B0CRM5</accession>
<dbReference type="SUPFAM" id="SSF55298">
    <property type="entry name" value="YjgF-like"/>
    <property type="match status" value="1"/>
</dbReference>
<sequence>IPAQAVISGDRVYASGNIGCTREWKLVEGGVRGQTRAALENLSVVLKAAGSGLEHVIKVNIYLTDLVNDFQPMNEVYAENLMPARTCVGVACLPLGAAVEIECVADVASKN</sequence>
<evidence type="ECO:0000313" key="2">
    <source>
        <dbReference type="EMBL" id="EDR15843.1"/>
    </source>
</evidence>
<dbReference type="GO" id="GO:0005829">
    <property type="term" value="C:cytosol"/>
    <property type="evidence" value="ECO:0007669"/>
    <property type="project" value="TreeGrafter"/>
</dbReference>
<reference evidence="2 3" key="1">
    <citation type="journal article" date="2008" name="Nature">
        <title>The genome of Laccaria bicolor provides insights into mycorrhizal symbiosis.</title>
        <authorList>
            <person name="Martin F."/>
            <person name="Aerts A."/>
            <person name="Ahren D."/>
            <person name="Brun A."/>
            <person name="Danchin E.G.J."/>
            <person name="Duchaussoy F."/>
            <person name="Gibon J."/>
            <person name="Kohler A."/>
            <person name="Lindquist E."/>
            <person name="Pereda V."/>
            <person name="Salamov A."/>
            <person name="Shapiro H.J."/>
            <person name="Wuyts J."/>
            <person name="Blaudez D."/>
            <person name="Buee M."/>
            <person name="Brokstein P."/>
            <person name="Canbaeck B."/>
            <person name="Cohen D."/>
            <person name="Courty P.E."/>
            <person name="Coutinho P.M."/>
            <person name="Delaruelle C."/>
            <person name="Detter J.C."/>
            <person name="Deveau A."/>
            <person name="DiFazio S."/>
            <person name="Duplessis S."/>
            <person name="Fraissinet-Tachet L."/>
            <person name="Lucic E."/>
            <person name="Frey-Klett P."/>
            <person name="Fourrey C."/>
            <person name="Feussner I."/>
            <person name="Gay G."/>
            <person name="Grimwood J."/>
            <person name="Hoegger P.J."/>
            <person name="Jain P."/>
            <person name="Kilaru S."/>
            <person name="Labbe J."/>
            <person name="Lin Y.C."/>
            <person name="Legue V."/>
            <person name="Le Tacon F."/>
            <person name="Marmeisse R."/>
            <person name="Melayah D."/>
            <person name="Montanini B."/>
            <person name="Muratet M."/>
            <person name="Nehls U."/>
            <person name="Niculita-Hirzel H."/>
            <person name="Oudot-Le Secq M.P."/>
            <person name="Peter M."/>
            <person name="Quesneville H."/>
            <person name="Rajashekar B."/>
            <person name="Reich M."/>
            <person name="Rouhier N."/>
            <person name="Schmutz J."/>
            <person name="Yin T."/>
            <person name="Chalot M."/>
            <person name="Henrissat B."/>
            <person name="Kuees U."/>
            <person name="Lucas S."/>
            <person name="Van de Peer Y."/>
            <person name="Podila G.K."/>
            <person name="Polle A."/>
            <person name="Pukkila P.J."/>
            <person name="Richardson P.M."/>
            <person name="Rouze P."/>
            <person name="Sanders I.R."/>
            <person name="Stajich J.E."/>
            <person name="Tunlid A."/>
            <person name="Tuskan G."/>
            <person name="Grigoriev I.V."/>
        </authorList>
    </citation>
    <scope>NUCLEOTIDE SEQUENCE [LARGE SCALE GENOMIC DNA]</scope>
    <source>
        <strain evidence="3">S238N-H82 / ATCC MYA-4686</strain>
    </source>
</reference>
<dbReference type="HOGENOM" id="CLU_100715_7_2_1"/>
<dbReference type="FunCoup" id="B0CRM5">
    <property type="interactions" value="217"/>
</dbReference>
<evidence type="ECO:0000313" key="3">
    <source>
        <dbReference type="Proteomes" id="UP000001194"/>
    </source>
</evidence>
<dbReference type="RefSeq" id="XP_001874051.1">
    <property type="nucleotide sequence ID" value="XM_001874016.1"/>
</dbReference>
<dbReference type="STRING" id="486041.B0CRM5"/>
<dbReference type="AlphaFoldDB" id="B0CRM5"/>
<dbReference type="FunFam" id="3.30.1330.40:FF:000001">
    <property type="entry name" value="L-PSP family endoribonuclease"/>
    <property type="match status" value="1"/>
</dbReference>
<dbReference type="GO" id="GO:0005739">
    <property type="term" value="C:mitochondrion"/>
    <property type="evidence" value="ECO:0007669"/>
    <property type="project" value="TreeGrafter"/>
</dbReference>
<feature type="non-terminal residue" evidence="2">
    <location>
        <position position="1"/>
    </location>
</feature>
<dbReference type="Pfam" id="PF01042">
    <property type="entry name" value="Ribonuc_L-PSP"/>
    <property type="match status" value="1"/>
</dbReference>
<protein>
    <submittedName>
        <fullName evidence="2">Predicted protein</fullName>
    </submittedName>
</protein>
<dbReference type="GO" id="GO:0019239">
    <property type="term" value="F:deaminase activity"/>
    <property type="evidence" value="ECO:0007669"/>
    <property type="project" value="TreeGrafter"/>
</dbReference>
<evidence type="ECO:0000256" key="1">
    <source>
        <dbReference type="ARBA" id="ARBA00010552"/>
    </source>
</evidence>
<dbReference type="PANTHER" id="PTHR11803:SF58">
    <property type="entry name" value="PROTEIN HMF1-RELATED"/>
    <property type="match status" value="1"/>
</dbReference>
<comment type="similarity">
    <text evidence="1">Belongs to the RutC family.</text>
</comment>
<dbReference type="InterPro" id="IPR035959">
    <property type="entry name" value="RutC-like_sf"/>
</dbReference>
<name>B0CRM5_LACBS</name>
<dbReference type="InterPro" id="IPR006175">
    <property type="entry name" value="YjgF/YER057c/UK114"/>
</dbReference>
<organism evidence="3">
    <name type="scientific">Laccaria bicolor (strain S238N-H82 / ATCC MYA-4686)</name>
    <name type="common">Bicoloured deceiver</name>
    <name type="synonym">Laccaria laccata var. bicolor</name>
    <dbReference type="NCBI Taxonomy" id="486041"/>
    <lineage>
        <taxon>Eukaryota</taxon>
        <taxon>Fungi</taxon>
        <taxon>Dikarya</taxon>
        <taxon>Basidiomycota</taxon>
        <taxon>Agaricomycotina</taxon>
        <taxon>Agaricomycetes</taxon>
        <taxon>Agaricomycetidae</taxon>
        <taxon>Agaricales</taxon>
        <taxon>Agaricineae</taxon>
        <taxon>Hydnangiaceae</taxon>
        <taxon>Laccaria</taxon>
    </lineage>
</organism>
<dbReference type="GeneID" id="6069117"/>
<dbReference type="PANTHER" id="PTHR11803">
    <property type="entry name" value="2-IMINOBUTANOATE/2-IMINOPROPANOATE DEAMINASE RIDA"/>
    <property type="match status" value="1"/>
</dbReference>